<dbReference type="PROSITE" id="PS00432">
    <property type="entry name" value="ACTINS_2"/>
    <property type="match status" value="1"/>
</dbReference>
<dbReference type="FunFam" id="3.30.420.40:FF:000058">
    <property type="entry name" value="Putative actin-related protein 5"/>
    <property type="match status" value="1"/>
</dbReference>
<sequence>MSGGVYGGDEVGALVFDVGSHTVRAGYAGEDCPKADFPTAIGVEMIDQMETDGGEVKPEKKLSIDTNKLLYPKKGAEVVNCLEDGMIKDWDTFEALLNHTYKNYIRSDSDLHPVLVTEPAWNSREKREKLAELMFEKYNAPAFFVCKSPVLTAFANGRYTGVILDSGATHTSAVPVHDGFVLQQSFVKSPLAGDFVLMQCREMLKSMNIDVVPHYMVASKEEVKVDAPAKWEKKKNLPEVTESWKRYMLNHTLKDFAASILQVSDTTYNEMECMNMAKVPYYFPNGFNHEFGPERLSVVENLFNPINVRGAAPNSMLGVPHVVTSCINMCDVDIRPGLYNSVIVTGGNTLLQGFTDRLNWELSSKTPPTMRLKVNCTSSSVERKYSPWIGGSILASLGTFQQMWISKLEYEEGGKSCVERKCP</sequence>
<dbReference type="InterPro" id="IPR004000">
    <property type="entry name" value="Actin"/>
</dbReference>
<dbReference type="FunFam" id="3.30.420.40:FF:000050">
    <property type="entry name" value="Actin, alpha skeletal muscle"/>
    <property type="match status" value="1"/>
</dbReference>
<gene>
    <name evidence="9" type="primary">Actl6b</name>
</gene>
<dbReference type="AlphaFoldDB" id="A0A6F9D512"/>
<evidence type="ECO:0000313" key="9">
    <source>
        <dbReference type="EMBL" id="CAB3219850.1"/>
    </source>
</evidence>
<accession>A0A6F9D512</accession>
<keyword evidence="3" id="KW-0156">Chromatin regulator</keyword>
<dbReference type="Gene3D" id="3.30.420.40">
    <property type="match status" value="2"/>
</dbReference>
<evidence type="ECO:0000256" key="7">
    <source>
        <dbReference type="ARBA" id="ARBA00023242"/>
    </source>
</evidence>
<evidence type="ECO:0000256" key="1">
    <source>
        <dbReference type="ARBA" id="ARBA00004123"/>
    </source>
</evidence>
<dbReference type="FunFam" id="3.90.640.10:FF:000009">
    <property type="entry name" value="Actin-like 6A, isoform CRA_a"/>
    <property type="match status" value="1"/>
</dbReference>
<dbReference type="InterPro" id="IPR043129">
    <property type="entry name" value="ATPase_NBD"/>
</dbReference>
<comment type="similarity">
    <text evidence="2 8">Belongs to the actin family.</text>
</comment>
<dbReference type="Pfam" id="PF00022">
    <property type="entry name" value="Actin"/>
    <property type="match status" value="1"/>
</dbReference>
<keyword evidence="6" id="KW-0804">Transcription</keyword>
<evidence type="ECO:0000256" key="6">
    <source>
        <dbReference type="ARBA" id="ARBA00023163"/>
    </source>
</evidence>
<evidence type="ECO:0000256" key="5">
    <source>
        <dbReference type="ARBA" id="ARBA00023015"/>
    </source>
</evidence>
<dbReference type="Gene3D" id="3.90.640.10">
    <property type="entry name" value="Actin, Chain A, domain 4"/>
    <property type="match status" value="1"/>
</dbReference>
<dbReference type="GO" id="GO:0006325">
    <property type="term" value="P:chromatin organization"/>
    <property type="evidence" value="ECO:0007669"/>
    <property type="project" value="UniProtKB-KW"/>
</dbReference>
<dbReference type="GO" id="GO:0007399">
    <property type="term" value="P:nervous system development"/>
    <property type="evidence" value="ECO:0007669"/>
    <property type="project" value="UniProtKB-KW"/>
</dbReference>
<dbReference type="PRINTS" id="PR00190">
    <property type="entry name" value="ACTIN"/>
</dbReference>
<dbReference type="SMART" id="SM00268">
    <property type="entry name" value="ACTIN"/>
    <property type="match status" value="1"/>
</dbReference>
<evidence type="ECO:0000256" key="3">
    <source>
        <dbReference type="ARBA" id="ARBA00022853"/>
    </source>
</evidence>
<dbReference type="EMBL" id="LR782692">
    <property type="protein sequence ID" value="CAB3219850.1"/>
    <property type="molecule type" value="mRNA"/>
</dbReference>
<evidence type="ECO:0000256" key="4">
    <source>
        <dbReference type="ARBA" id="ARBA00022902"/>
    </source>
</evidence>
<proteinExistence type="evidence at transcript level"/>
<dbReference type="SUPFAM" id="SSF53067">
    <property type="entry name" value="Actin-like ATPase domain"/>
    <property type="match status" value="2"/>
</dbReference>
<evidence type="ECO:0000256" key="8">
    <source>
        <dbReference type="RuleBase" id="RU000487"/>
    </source>
</evidence>
<reference evidence="9" key="1">
    <citation type="submission" date="2020-04" db="EMBL/GenBank/DDBJ databases">
        <authorList>
            <person name="Neveu A P."/>
        </authorList>
    </citation>
    <scope>NUCLEOTIDE SEQUENCE</scope>
    <source>
        <tissue evidence="9">Whole embryo</tissue>
    </source>
</reference>
<dbReference type="Gene3D" id="2.30.36.70">
    <property type="entry name" value="Actin, Chain A, domain 2"/>
    <property type="match status" value="1"/>
</dbReference>
<evidence type="ECO:0000256" key="2">
    <source>
        <dbReference type="ARBA" id="ARBA00006752"/>
    </source>
</evidence>
<keyword evidence="4" id="KW-0524">Neurogenesis</keyword>
<keyword evidence="5" id="KW-0805">Transcription regulation</keyword>
<dbReference type="PANTHER" id="PTHR11937">
    <property type="entry name" value="ACTIN"/>
    <property type="match status" value="1"/>
</dbReference>
<dbReference type="InterPro" id="IPR004001">
    <property type="entry name" value="Actin_CS"/>
</dbReference>
<keyword evidence="7" id="KW-0539">Nucleus</keyword>
<dbReference type="FunFam" id="3.30.420.40:FF:000375">
    <property type="entry name" value="Actin-related protein 8"/>
    <property type="match status" value="1"/>
</dbReference>
<name>A0A6F9D512_9ASCI</name>
<organism evidence="9">
    <name type="scientific">Phallusia mammillata</name>
    <dbReference type="NCBI Taxonomy" id="59560"/>
    <lineage>
        <taxon>Eukaryota</taxon>
        <taxon>Metazoa</taxon>
        <taxon>Chordata</taxon>
        <taxon>Tunicata</taxon>
        <taxon>Ascidiacea</taxon>
        <taxon>Phlebobranchia</taxon>
        <taxon>Ascidiidae</taxon>
        <taxon>Phallusia</taxon>
    </lineage>
</organism>
<comment type="subcellular location">
    <subcellularLocation>
        <location evidence="1">Nucleus</location>
    </subcellularLocation>
</comment>
<dbReference type="GO" id="GO:0005634">
    <property type="term" value="C:nucleus"/>
    <property type="evidence" value="ECO:0007669"/>
    <property type="project" value="UniProtKB-SubCell"/>
</dbReference>
<dbReference type="CDD" id="cd13395">
    <property type="entry name" value="ASKHA_NBD_Arp4_ACTL6-like"/>
    <property type="match status" value="1"/>
</dbReference>
<protein>
    <submittedName>
        <fullName evidence="9">Actin-like protein 6B</fullName>
    </submittedName>
</protein>